<feature type="domain" description="Protein kinase" evidence="1">
    <location>
        <begin position="111"/>
        <end position="342"/>
    </location>
</feature>
<evidence type="ECO:0000259" key="1">
    <source>
        <dbReference type="PROSITE" id="PS50011"/>
    </source>
</evidence>
<dbReference type="Gene3D" id="1.10.510.10">
    <property type="entry name" value="Transferase(Phosphotransferase) domain 1"/>
    <property type="match status" value="1"/>
</dbReference>
<keyword evidence="3" id="KW-1185">Reference proteome</keyword>
<evidence type="ECO:0000313" key="3">
    <source>
        <dbReference type="Proteomes" id="UP000582016"/>
    </source>
</evidence>
<gene>
    <name evidence="2" type="ORF">FPHYL_14123</name>
</gene>
<dbReference type="Gene3D" id="3.30.200.20">
    <property type="entry name" value="Phosphorylase Kinase, domain 1"/>
    <property type="match status" value="1"/>
</dbReference>
<sequence length="342" mass="37940">MSHHHLEELSSGWGDEISLNIRWNDARLIVYLSRSQTSTGVPSVENTFLDRYNEACNNDDIEEAEALSDEILDAVVEAGRETFDRLAPPPAPGDTLSQDLHTLLFPKEYSFSFQALMGKAEVVRKDSGARQDSILLGQSGQPFHLNIDKDCNLPAYSTKEVHVVENLLNAGYIARVQVEGKEMCSKAGDTKGEDAAQRELDCLWKITKSPHAAAIQVPKLLGLITTPENGKTIGFLEEYIPVSETWELSTLGSIDDVSAIDESRRKKWLSQVRNTVDLLHKIGITWGDGKASNVLIHRETDDAWVIDFGGGWTEGWVDEELSGTVKGDDVAVRKIMEYLQVS</sequence>
<dbReference type="InterPro" id="IPR000719">
    <property type="entry name" value="Prot_kinase_dom"/>
</dbReference>
<dbReference type="InterPro" id="IPR011009">
    <property type="entry name" value="Kinase-like_dom_sf"/>
</dbReference>
<name>A0A8H5I4S8_9HYPO</name>
<keyword evidence="2" id="KW-0808">Transferase</keyword>
<dbReference type="EMBL" id="JAAOAQ010001127">
    <property type="protein sequence ID" value="KAF5530164.1"/>
    <property type="molecule type" value="Genomic_DNA"/>
</dbReference>
<dbReference type="PROSITE" id="PS50011">
    <property type="entry name" value="PROTEIN_KINASE_DOM"/>
    <property type="match status" value="1"/>
</dbReference>
<dbReference type="GO" id="GO:0005524">
    <property type="term" value="F:ATP binding"/>
    <property type="evidence" value="ECO:0007669"/>
    <property type="project" value="InterPro"/>
</dbReference>
<dbReference type="Proteomes" id="UP000582016">
    <property type="component" value="Unassembled WGS sequence"/>
</dbReference>
<dbReference type="AlphaFoldDB" id="A0A8H5I4S8"/>
<dbReference type="GO" id="GO:0004672">
    <property type="term" value="F:protein kinase activity"/>
    <property type="evidence" value="ECO:0007669"/>
    <property type="project" value="InterPro"/>
</dbReference>
<reference evidence="2 3" key="1">
    <citation type="submission" date="2020-05" db="EMBL/GenBank/DDBJ databases">
        <title>Identification and distribution of gene clusters putatively required for synthesis of sphingolipid metabolism inhibitors in phylogenetically diverse species of the filamentous fungus Fusarium.</title>
        <authorList>
            <person name="Kim H.-S."/>
            <person name="Busman M."/>
            <person name="Brown D.W."/>
            <person name="Divon H."/>
            <person name="Uhlig S."/>
            <person name="Proctor R.H."/>
        </authorList>
    </citation>
    <scope>NUCLEOTIDE SEQUENCE [LARGE SCALE GENOMIC DNA]</scope>
    <source>
        <strain evidence="2 3">NRRL 13617</strain>
    </source>
</reference>
<protein>
    <submittedName>
        <fullName evidence="2">Kinase domain-containing protein</fullName>
    </submittedName>
</protein>
<keyword evidence="2" id="KW-0418">Kinase</keyword>
<evidence type="ECO:0000313" key="2">
    <source>
        <dbReference type="EMBL" id="KAF5530164.1"/>
    </source>
</evidence>
<dbReference type="OrthoDB" id="4062651at2759"/>
<dbReference type="Pfam" id="PF00069">
    <property type="entry name" value="Pkinase"/>
    <property type="match status" value="1"/>
</dbReference>
<proteinExistence type="predicted"/>
<dbReference type="SUPFAM" id="SSF56112">
    <property type="entry name" value="Protein kinase-like (PK-like)"/>
    <property type="match status" value="1"/>
</dbReference>
<organism evidence="2 3">
    <name type="scientific">Fusarium phyllophilum</name>
    <dbReference type="NCBI Taxonomy" id="47803"/>
    <lineage>
        <taxon>Eukaryota</taxon>
        <taxon>Fungi</taxon>
        <taxon>Dikarya</taxon>
        <taxon>Ascomycota</taxon>
        <taxon>Pezizomycotina</taxon>
        <taxon>Sordariomycetes</taxon>
        <taxon>Hypocreomycetidae</taxon>
        <taxon>Hypocreales</taxon>
        <taxon>Nectriaceae</taxon>
        <taxon>Fusarium</taxon>
        <taxon>Fusarium fujikuroi species complex</taxon>
    </lineage>
</organism>
<comment type="caution">
    <text evidence="2">The sequence shown here is derived from an EMBL/GenBank/DDBJ whole genome shotgun (WGS) entry which is preliminary data.</text>
</comment>
<accession>A0A8H5I4S8</accession>